<keyword evidence="3" id="KW-1185">Reference proteome</keyword>
<dbReference type="PANTHER" id="PTHR43135:SF3">
    <property type="entry name" value="ALPHA-D-RIBOSE 1-METHYLPHOSPHONATE 5-TRIPHOSPHATE DIPHOSPHATASE"/>
    <property type="match status" value="1"/>
</dbReference>
<dbReference type="Proteomes" id="UP000249547">
    <property type="component" value="Unassembled WGS sequence"/>
</dbReference>
<dbReference type="AlphaFoldDB" id="A0A327QV25"/>
<dbReference type="InterPro" id="IPR051781">
    <property type="entry name" value="Metallo-dep_Hydrolase"/>
</dbReference>
<evidence type="ECO:0000313" key="2">
    <source>
        <dbReference type="EMBL" id="RAJ08536.1"/>
    </source>
</evidence>
<dbReference type="InterPro" id="IPR006680">
    <property type="entry name" value="Amidohydro-rel"/>
</dbReference>
<name>A0A327QV25_9BACT</name>
<dbReference type="OrthoDB" id="9797498at2"/>
<sequence length="428" mass="47762">MLRFLCTALMSVSLIPYSYAQKSILLKNGHVVDVEQGKILQQTDVLIEGERIVKVMPNISADQANTTIFDLKGKYIVPGMIDMHVHLPGPEGEDIPMKDFMRMSLASGITSIRSMRGHADQLPIQDSVRKGFLMGPSMYLASPAFREDSAHVLFKDIPTAIERYKSQGFQYIKYLSGKTPGYYDSVYKYAQLANMPLVGHAPPGGLKQAAIQSPLSVEHIDALLAVYLKDPAQFTSLMKACEEKNVFFCPDVYWYLVTYQVLPLHYLQKKPGLSQLPPAIVEDWSNRYTKVKARMSPTDYTAMQTKWQKQIDATLKMLKAMNAEGIKLLISPGDGEFIIPGNSYYDELYYFKLAGIPSADILKAATINAAQALHDDANIGSIKEGKYADILVVKDNPLQNIIAMVYPQMVIVRNRYISASGELADVLQ</sequence>
<dbReference type="GO" id="GO:0016810">
    <property type="term" value="F:hydrolase activity, acting on carbon-nitrogen (but not peptide) bonds"/>
    <property type="evidence" value="ECO:0007669"/>
    <property type="project" value="InterPro"/>
</dbReference>
<accession>A0A327QV25</accession>
<evidence type="ECO:0000259" key="1">
    <source>
        <dbReference type="Pfam" id="PF01979"/>
    </source>
</evidence>
<dbReference type="Gene3D" id="2.30.40.10">
    <property type="entry name" value="Urease, subunit C, domain 1"/>
    <property type="match status" value="2"/>
</dbReference>
<feature type="domain" description="Amidohydrolase-related" evidence="1">
    <location>
        <begin position="354"/>
        <end position="404"/>
    </location>
</feature>
<dbReference type="EMBL" id="QLLL01000002">
    <property type="protein sequence ID" value="RAJ08536.1"/>
    <property type="molecule type" value="Genomic_DNA"/>
</dbReference>
<dbReference type="PANTHER" id="PTHR43135">
    <property type="entry name" value="ALPHA-D-RIBOSE 1-METHYLPHOSPHONATE 5-TRIPHOSPHATE DIPHOSPHATASE"/>
    <property type="match status" value="1"/>
</dbReference>
<evidence type="ECO:0000313" key="3">
    <source>
        <dbReference type="Proteomes" id="UP000249547"/>
    </source>
</evidence>
<gene>
    <name evidence="2" type="ORF">LX64_01189</name>
</gene>
<dbReference type="InterPro" id="IPR032466">
    <property type="entry name" value="Metal_Hydrolase"/>
</dbReference>
<dbReference type="InterPro" id="IPR011059">
    <property type="entry name" value="Metal-dep_hydrolase_composite"/>
</dbReference>
<protein>
    <submittedName>
        <fullName evidence="2">Imidazolonepropionase-like amidohydrolase</fullName>
    </submittedName>
</protein>
<dbReference type="Gene3D" id="3.20.20.140">
    <property type="entry name" value="Metal-dependent hydrolases"/>
    <property type="match status" value="2"/>
</dbReference>
<organism evidence="2 3">
    <name type="scientific">Chitinophaga skermanii</name>
    <dbReference type="NCBI Taxonomy" id="331697"/>
    <lineage>
        <taxon>Bacteria</taxon>
        <taxon>Pseudomonadati</taxon>
        <taxon>Bacteroidota</taxon>
        <taxon>Chitinophagia</taxon>
        <taxon>Chitinophagales</taxon>
        <taxon>Chitinophagaceae</taxon>
        <taxon>Chitinophaga</taxon>
    </lineage>
</organism>
<dbReference type="SUPFAM" id="SSF51338">
    <property type="entry name" value="Composite domain of metallo-dependent hydrolases"/>
    <property type="match status" value="1"/>
</dbReference>
<comment type="caution">
    <text evidence="2">The sequence shown here is derived from an EMBL/GenBank/DDBJ whole genome shotgun (WGS) entry which is preliminary data.</text>
</comment>
<dbReference type="Pfam" id="PF01979">
    <property type="entry name" value="Amidohydro_1"/>
    <property type="match status" value="1"/>
</dbReference>
<proteinExistence type="predicted"/>
<reference evidence="2 3" key="1">
    <citation type="submission" date="2018-06" db="EMBL/GenBank/DDBJ databases">
        <title>Genomic Encyclopedia of Archaeal and Bacterial Type Strains, Phase II (KMG-II): from individual species to whole genera.</title>
        <authorList>
            <person name="Goeker M."/>
        </authorList>
    </citation>
    <scope>NUCLEOTIDE SEQUENCE [LARGE SCALE GENOMIC DNA]</scope>
    <source>
        <strain evidence="2 3">DSM 23857</strain>
    </source>
</reference>
<dbReference type="SUPFAM" id="SSF51556">
    <property type="entry name" value="Metallo-dependent hydrolases"/>
    <property type="match status" value="1"/>
</dbReference>
<dbReference type="RefSeq" id="WP_111596676.1">
    <property type="nucleotide sequence ID" value="NZ_QLLL01000002.1"/>
</dbReference>
<keyword evidence="2" id="KW-0378">Hydrolase</keyword>